<evidence type="ECO:0000259" key="2">
    <source>
        <dbReference type="Pfam" id="PF13464"/>
    </source>
</evidence>
<evidence type="ECO:0000313" key="4">
    <source>
        <dbReference type="Proteomes" id="UP000667802"/>
    </source>
</evidence>
<dbReference type="PANTHER" id="PTHR34475:SF1">
    <property type="entry name" value="CYTOSKELETON PROTEIN RODZ"/>
    <property type="match status" value="1"/>
</dbReference>
<keyword evidence="1" id="KW-0472">Membrane</keyword>
<proteinExistence type="predicted"/>
<dbReference type="Gene3D" id="1.10.260.40">
    <property type="entry name" value="lambda repressor-like DNA-binding domains"/>
    <property type="match status" value="1"/>
</dbReference>
<name>A0AAP5II78_9CYAN</name>
<sequence>MTVVLLDKTQQEQLKEIVAQLRQIRQEKAMRIEEIAANTRIRPAFLQALDEERFEDLPEPVYVQGFIRRYGDAVGIDGSALAQRFAITFTPPELHQDQQNTDKRPNIYIPLIIPYILVLAGAIFGLFYILNPHSTVESRNQKQFSPSASKPKTLSTPLASAINTGQKSTQLFSATPTPTASPATQNASSVEVTLKLQDKSWVRIKSDGKTVFEGILNKGEQKTWTAQKDLTIRSGNAGAVLVSENKQEPKPLGAVGGVKQVTYSVKREQGAGSREQGSR</sequence>
<dbReference type="Proteomes" id="UP000667802">
    <property type="component" value="Unassembled WGS sequence"/>
</dbReference>
<dbReference type="Pfam" id="PF13464">
    <property type="entry name" value="RodZ_C"/>
    <property type="match status" value="1"/>
</dbReference>
<keyword evidence="1" id="KW-1133">Transmembrane helix</keyword>
<dbReference type="Pfam" id="PF13413">
    <property type="entry name" value="HTH_25"/>
    <property type="match status" value="1"/>
</dbReference>
<dbReference type="AlphaFoldDB" id="A0AAP5II78"/>
<dbReference type="EMBL" id="JAALHA020000040">
    <property type="protein sequence ID" value="MDR9900823.1"/>
    <property type="molecule type" value="Genomic_DNA"/>
</dbReference>
<organism evidence="3 4">
    <name type="scientific">Aetokthonos hydrillicola Thurmond2011</name>
    <dbReference type="NCBI Taxonomy" id="2712845"/>
    <lineage>
        <taxon>Bacteria</taxon>
        <taxon>Bacillati</taxon>
        <taxon>Cyanobacteriota</taxon>
        <taxon>Cyanophyceae</taxon>
        <taxon>Nostocales</taxon>
        <taxon>Hapalosiphonaceae</taxon>
        <taxon>Aetokthonos</taxon>
    </lineage>
</organism>
<dbReference type="GO" id="GO:0003677">
    <property type="term" value="F:DNA binding"/>
    <property type="evidence" value="ECO:0007669"/>
    <property type="project" value="InterPro"/>
</dbReference>
<dbReference type="InterPro" id="IPR010982">
    <property type="entry name" value="Lambda_DNA-bd_dom_sf"/>
</dbReference>
<keyword evidence="4" id="KW-1185">Reference proteome</keyword>
<feature type="domain" description="Cytoskeleton protein RodZ-like C-terminal" evidence="2">
    <location>
        <begin position="193"/>
        <end position="262"/>
    </location>
</feature>
<keyword evidence="1" id="KW-0812">Transmembrane</keyword>
<evidence type="ECO:0000313" key="3">
    <source>
        <dbReference type="EMBL" id="MDR9900823.1"/>
    </source>
</evidence>
<accession>A0AAP5II78</accession>
<comment type="caution">
    <text evidence="3">The sequence shown here is derived from an EMBL/GenBank/DDBJ whole genome shotgun (WGS) entry which is preliminary data.</text>
</comment>
<feature type="transmembrane region" description="Helical" evidence="1">
    <location>
        <begin position="107"/>
        <end position="130"/>
    </location>
</feature>
<dbReference type="InterPro" id="IPR025194">
    <property type="entry name" value="RodZ-like_C"/>
</dbReference>
<dbReference type="InterPro" id="IPR050400">
    <property type="entry name" value="Bact_Cytoskel_RodZ"/>
</dbReference>
<reference evidence="4" key="1">
    <citation type="journal article" date="2021" name="Science">
        <title>Hunting the eagle killer: A cyanobacterial neurotoxin causes vacuolar myelinopathy.</title>
        <authorList>
            <person name="Breinlinger S."/>
            <person name="Phillips T.J."/>
            <person name="Haram B.N."/>
            <person name="Mares J."/>
            <person name="Martinez Yerena J.A."/>
            <person name="Hrouzek P."/>
            <person name="Sobotka R."/>
            <person name="Henderson W.M."/>
            <person name="Schmieder P."/>
            <person name="Williams S.M."/>
            <person name="Lauderdale J.D."/>
            <person name="Wilde H.D."/>
            <person name="Gerrin W."/>
            <person name="Kust A."/>
            <person name="Washington J.W."/>
            <person name="Wagner C."/>
            <person name="Geier B."/>
            <person name="Liebeke M."/>
            <person name="Enke H."/>
            <person name="Niedermeyer T.H.J."/>
            <person name="Wilde S.B."/>
        </authorList>
    </citation>
    <scope>NUCLEOTIDE SEQUENCE [LARGE SCALE GENOMIC DNA]</scope>
    <source>
        <strain evidence="4">Thurmond2011</strain>
    </source>
</reference>
<gene>
    <name evidence="3" type="ORF">G7B40_040775</name>
</gene>
<protein>
    <submittedName>
        <fullName evidence="3">DUF4115 domain-containing protein</fullName>
    </submittedName>
</protein>
<evidence type="ECO:0000256" key="1">
    <source>
        <dbReference type="SAM" id="Phobius"/>
    </source>
</evidence>
<dbReference type="PANTHER" id="PTHR34475">
    <property type="match status" value="1"/>
</dbReference>